<reference evidence="1" key="1">
    <citation type="submission" date="2015-11" db="EMBL/GenBank/DDBJ databases">
        <title>De novo transcriptome assembly of four potential Pierce s Disease insect vectors from Arizona vineyards.</title>
        <authorList>
            <person name="Tassone E.E."/>
        </authorList>
    </citation>
    <scope>NUCLEOTIDE SEQUENCE</scope>
</reference>
<protein>
    <recommendedName>
        <fullName evidence="2">Reverse transcriptase zinc-binding domain-containing protein</fullName>
    </recommendedName>
</protein>
<proteinExistence type="predicted"/>
<gene>
    <name evidence="1" type="ORF">g.3719</name>
</gene>
<evidence type="ECO:0000313" key="1">
    <source>
        <dbReference type="EMBL" id="JAS97473.1"/>
    </source>
</evidence>
<evidence type="ECO:0008006" key="2">
    <source>
        <dbReference type="Google" id="ProtNLM"/>
    </source>
</evidence>
<sequence length="104" mass="12126">MTQILSGHGCFRAYIYRFKHDNSPECPSCPGVSEDAEHVFFMCPRFSLQRDNLELILNRTLHPETLVEAMLSSKATWDATSTFAMEVLKELRSIERQRYKLRNN</sequence>
<dbReference type="EMBL" id="GECU01010233">
    <property type="protein sequence ID" value="JAS97473.1"/>
    <property type="molecule type" value="Transcribed_RNA"/>
</dbReference>
<accession>A0A1B6JEW1</accession>
<name>A0A1B6JEW1_9HEMI</name>
<dbReference type="AlphaFoldDB" id="A0A1B6JEW1"/>
<organism evidence="1">
    <name type="scientific">Homalodisca liturata</name>
    <dbReference type="NCBI Taxonomy" id="320908"/>
    <lineage>
        <taxon>Eukaryota</taxon>
        <taxon>Metazoa</taxon>
        <taxon>Ecdysozoa</taxon>
        <taxon>Arthropoda</taxon>
        <taxon>Hexapoda</taxon>
        <taxon>Insecta</taxon>
        <taxon>Pterygota</taxon>
        <taxon>Neoptera</taxon>
        <taxon>Paraneoptera</taxon>
        <taxon>Hemiptera</taxon>
        <taxon>Auchenorrhyncha</taxon>
        <taxon>Membracoidea</taxon>
        <taxon>Cicadellidae</taxon>
        <taxon>Cicadellinae</taxon>
        <taxon>Proconiini</taxon>
        <taxon>Homalodisca</taxon>
    </lineage>
</organism>